<name>A0A2R4BRP4_THAAR</name>
<dbReference type="AlphaFoldDB" id="A0A2R4BRP4"/>
<proteinExistence type="predicted"/>
<dbReference type="EMBL" id="CP028339">
    <property type="protein sequence ID" value="AVR90015.1"/>
    <property type="molecule type" value="Genomic_DNA"/>
</dbReference>
<reference evidence="3 4" key="1">
    <citation type="submission" date="2018-03" db="EMBL/GenBank/DDBJ databases">
        <title>Complete genome sequence of Thauera aromatica, a model organism for studying aromatic compound degradation under denitrifying conditions.</title>
        <authorList>
            <person name="Lo H.-Y."/>
            <person name="Goris T."/>
            <person name="Boll M."/>
            <person name="Mueller J.A."/>
        </authorList>
    </citation>
    <scope>NUCLEOTIDE SEQUENCE [LARGE SCALE GENOMIC DNA]</scope>
    <source>
        <strain evidence="3 4">K172</strain>
    </source>
</reference>
<dbReference type="Proteomes" id="UP000241885">
    <property type="component" value="Chromosome"/>
</dbReference>
<accession>A0A2R4BRP4</accession>
<dbReference type="KEGG" id="tak:Tharo_1538"/>
<evidence type="ECO:0000313" key="3">
    <source>
        <dbReference type="EMBL" id="AVR90015.1"/>
    </source>
</evidence>
<evidence type="ECO:0000313" key="4">
    <source>
        <dbReference type="Proteomes" id="UP000241885"/>
    </source>
</evidence>
<gene>
    <name evidence="1" type="ORF">Tharo_1538</name>
    <name evidence="2" type="ORF">Tharo_1587</name>
    <name evidence="3" type="ORF">Tharo_3134</name>
</gene>
<dbReference type="KEGG" id="tak:Tharo_3134"/>
<dbReference type="EMBL" id="CP028339">
    <property type="protein sequence ID" value="AVR88506.1"/>
    <property type="molecule type" value="Genomic_DNA"/>
</dbReference>
<protein>
    <submittedName>
        <fullName evidence="3">Uncharacterized protein</fullName>
    </submittedName>
</protein>
<dbReference type="RefSeq" id="WP_107220708.1">
    <property type="nucleotide sequence ID" value="NZ_CP028339.1"/>
</dbReference>
<keyword evidence="4" id="KW-1185">Reference proteome</keyword>
<evidence type="ECO:0000313" key="1">
    <source>
        <dbReference type="EMBL" id="AVR88462.1"/>
    </source>
</evidence>
<dbReference type="KEGG" id="tak:Tharo_1587"/>
<dbReference type="OrthoDB" id="8527311at2"/>
<evidence type="ECO:0000313" key="2">
    <source>
        <dbReference type="EMBL" id="AVR88506.1"/>
    </source>
</evidence>
<dbReference type="EMBL" id="CP028339">
    <property type="protein sequence ID" value="AVR88462.1"/>
    <property type="molecule type" value="Genomic_DNA"/>
</dbReference>
<organism evidence="3 4">
    <name type="scientific">Thauera aromatica K172</name>
    <dbReference type="NCBI Taxonomy" id="44139"/>
    <lineage>
        <taxon>Bacteria</taxon>
        <taxon>Pseudomonadati</taxon>
        <taxon>Pseudomonadota</taxon>
        <taxon>Betaproteobacteria</taxon>
        <taxon>Rhodocyclales</taxon>
        <taxon>Zoogloeaceae</taxon>
        <taxon>Thauera</taxon>
    </lineage>
</organism>
<sequence>MHNPSSSASLSWPQLPDEVALALQGVLHDFVILFESHYLGQIERYYRERSRAHLAQPDFIQPDLFRSANPDDPPF</sequence>